<dbReference type="RefSeq" id="WP_341744604.1">
    <property type="nucleotide sequence ID" value="NZ_CP151407.1"/>
</dbReference>
<dbReference type="EMBL" id="CP151407">
    <property type="protein sequence ID" value="WZJ23265.1"/>
    <property type="molecule type" value="Genomic_DNA"/>
</dbReference>
<protein>
    <submittedName>
        <fullName evidence="1">Uncharacterized protein</fullName>
    </submittedName>
</protein>
<proteinExistence type="predicted"/>
<dbReference type="Proteomes" id="UP001479520">
    <property type="component" value="Plasmid unnamed1"/>
</dbReference>
<keyword evidence="1" id="KW-0614">Plasmid</keyword>
<organism evidence="1 2">
    <name type="scientific">Azonexus hydrophilus</name>
    <dbReference type="NCBI Taxonomy" id="418702"/>
    <lineage>
        <taxon>Bacteria</taxon>
        <taxon>Pseudomonadati</taxon>
        <taxon>Pseudomonadota</taxon>
        <taxon>Betaproteobacteria</taxon>
        <taxon>Rhodocyclales</taxon>
        <taxon>Azonexaceae</taxon>
        <taxon>Azonexus</taxon>
    </lineage>
</organism>
<evidence type="ECO:0000313" key="2">
    <source>
        <dbReference type="Proteomes" id="UP001479520"/>
    </source>
</evidence>
<evidence type="ECO:0000313" key="1">
    <source>
        <dbReference type="EMBL" id="WZJ23265.1"/>
    </source>
</evidence>
<keyword evidence="2" id="KW-1185">Reference proteome</keyword>
<reference evidence="1 2" key="1">
    <citation type="submission" date="2024-04" db="EMBL/GenBank/DDBJ databases">
        <title>Dissimilatory iodate-reducing microorganisms contribute to the enrichment of iodine in groundwater.</title>
        <authorList>
            <person name="Jiang Z."/>
        </authorList>
    </citation>
    <scope>NUCLEOTIDE SEQUENCE [LARGE SCALE GENOMIC DNA]</scope>
    <source>
        <strain evidence="1 2">NCP973</strain>
        <plasmid evidence="1 2">unnamed1</plasmid>
    </source>
</reference>
<name>A0ABZ2XPH1_9RHOO</name>
<geneLocation type="plasmid" evidence="1 2">
    <name>unnamed1</name>
</geneLocation>
<sequence>MPGRCTLYAPVDANGRFRFAQLSQKKKGIQLTESEKKYERLTVKAVLLTLSQDADPLPVDGDDDWAAKHTGWIIQNPDDSLWMDTLAPSEAETRAWWGDAERAAKREALGFKVVRVQLEVAA</sequence>
<accession>A0ABZ2XPH1</accession>
<gene>
    <name evidence="1" type="ORF">AADV58_17810</name>
</gene>